<reference evidence="3 4" key="1">
    <citation type="journal article" date="2018" name="Cell">
        <title>The Chara Genome: Secondary Complexity and Implications for Plant Terrestrialization.</title>
        <authorList>
            <person name="Nishiyama T."/>
            <person name="Sakayama H."/>
            <person name="Vries J.D."/>
            <person name="Buschmann H."/>
            <person name="Saint-Marcoux D."/>
            <person name="Ullrich K.K."/>
            <person name="Haas F.B."/>
            <person name="Vanderstraeten L."/>
            <person name="Becker D."/>
            <person name="Lang D."/>
            <person name="Vosolsobe S."/>
            <person name="Rombauts S."/>
            <person name="Wilhelmsson P.K.I."/>
            <person name="Janitza P."/>
            <person name="Kern R."/>
            <person name="Heyl A."/>
            <person name="Rumpler F."/>
            <person name="Villalobos L.I.A.C."/>
            <person name="Clay J.M."/>
            <person name="Skokan R."/>
            <person name="Toyoda A."/>
            <person name="Suzuki Y."/>
            <person name="Kagoshima H."/>
            <person name="Schijlen E."/>
            <person name="Tajeshwar N."/>
            <person name="Catarino B."/>
            <person name="Hetherington A.J."/>
            <person name="Saltykova A."/>
            <person name="Bonnot C."/>
            <person name="Breuninger H."/>
            <person name="Symeonidi A."/>
            <person name="Radhakrishnan G.V."/>
            <person name="Van Nieuwerburgh F."/>
            <person name="Deforce D."/>
            <person name="Chang C."/>
            <person name="Karol K.G."/>
            <person name="Hedrich R."/>
            <person name="Ulvskov P."/>
            <person name="Glockner G."/>
            <person name="Delwiche C.F."/>
            <person name="Petrasek J."/>
            <person name="Van de Peer Y."/>
            <person name="Friml J."/>
            <person name="Beilby M."/>
            <person name="Dolan L."/>
            <person name="Kohara Y."/>
            <person name="Sugano S."/>
            <person name="Fujiyama A."/>
            <person name="Delaux P.-M."/>
            <person name="Quint M."/>
            <person name="TheiBen G."/>
            <person name="Hagemann M."/>
            <person name="Harholt J."/>
            <person name="Dunand C."/>
            <person name="Zachgo S."/>
            <person name="Langdale J."/>
            <person name="Maumus F."/>
            <person name="Straeten D.V.D."/>
            <person name="Gould S.B."/>
            <person name="Rensing S.A."/>
        </authorList>
    </citation>
    <scope>NUCLEOTIDE SEQUENCE [LARGE SCALE GENOMIC DNA]</scope>
    <source>
        <strain evidence="3 4">S276</strain>
    </source>
</reference>
<dbReference type="GO" id="GO:0015937">
    <property type="term" value="P:coenzyme A biosynthetic process"/>
    <property type="evidence" value="ECO:0007669"/>
    <property type="project" value="UniProtKB-ARBA"/>
</dbReference>
<name>A0A388KNF9_CHABU</name>
<evidence type="ECO:0000313" key="4">
    <source>
        <dbReference type="Proteomes" id="UP000265515"/>
    </source>
</evidence>
<dbReference type="Proteomes" id="UP000265515">
    <property type="component" value="Unassembled WGS sequence"/>
</dbReference>
<protein>
    <recommendedName>
        <fullName evidence="2">DNA/pantothenate metabolism flavoprotein C-terminal domain-containing protein</fullName>
    </recommendedName>
</protein>
<evidence type="ECO:0000259" key="2">
    <source>
        <dbReference type="Pfam" id="PF04127"/>
    </source>
</evidence>
<dbReference type="AlphaFoldDB" id="A0A388KNF9"/>
<dbReference type="InterPro" id="IPR035929">
    <property type="entry name" value="CoaB-like_sf"/>
</dbReference>
<comment type="caution">
    <text evidence="3">The sequence shown here is derived from an EMBL/GenBank/DDBJ whole genome shotgun (WGS) entry which is preliminary data.</text>
</comment>
<evidence type="ECO:0000256" key="1">
    <source>
        <dbReference type="ARBA" id="ARBA00005703"/>
    </source>
</evidence>
<sequence length="180" mass="20352">MEDKLEVSAEEFFQSSPPLRNEQAVREALDAFIARHVSRQRQGDNNGACATRPIVCITSGGTTVPLEKRCVRFIDNFSSGSRGATSAEQFLANGYAVIFLNRRGSLQPFSQTLPEDPVVQCFEINKNGDLQPQMQFRNVLQQAVKGYSEVMKDGLLLRLPFETIFEYMQMVLYSLYNIRT</sequence>
<dbReference type="Gramene" id="GBG71584">
    <property type="protein sequence ID" value="GBG71584"/>
    <property type="gene ID" value="CBR_g9000"/>
</dbReference>
<evidence type="ECO:0000313" key="3">
    <source>
        <dbReference type="EMBL" id="GBG71584.1"/>
    </source>
</evidence>
<feature type="domain" description="DNA/pantothenate metabolism flavoprotein C-terminal" evidence="2">
    <location>
        <begin position="55"/>
        <end position="107"/>
    </location>
</feature>
<accession>A0A388KNF9</accession>
<dbReference type="OrthoDB" id="70224at2759"/>
<dbReference type="InterPro" id="IPR007085">
    <property type="entry name" value="DNA/pantothenate-metab_flavo_C"/>
</dbReference>
<organism evidence="3 4">
    <name type="scientific">Chara braunii</name>
    <name type="common">Braun's stonewort</name>
    <dbReference type="NCBI Taxonomy" id="69332"/>
    <lineage>
        <taxon>Eukaryota</taxon>
        <taxon>Viridiplantae</taxon>
        <taxon>Streptophyta</taxon>
        <taxon>Charophyceae</taxon>
        <taxon>Charales</taxon>
        <taxon>Characeae</taxon>
        <taxon>Chara</taxon>
    </lineage>
</organism>
<keyword evidence="4" id="KW-1185">Reference proteome</keyword>
<dbReference type="Gene3D" id="3.40.50.10300">
    <property type="entry name" value="CoaB-like"/>
    <property type="match status" value="1"/>
</dbReference>
<gene>
    <name evidence="3" type="ORF">CBR_g9000</name>
</gene>
<dbReference type="Pfam" id="PF04127">
    <property type="entry name" value="DFP"/>
    <property type="match status" value="1"/>
</dbReference>
<proteinExistence type="inferred from homology"/>
<dbReference type="GO" id="GO:0003824">
    <property type="term" value="F:catalytic activity"/>
    <property type="evidence" value="ECO:0007669"/>
    <property type="project" value="UniProtKB-ARBA"/>
</dbReference>
<dbReference type="EMBL" id="BFEA01000149">
    <property type="protein sequence ID" value="GBG71584.1"/>
    <property type="molecule type" value="Genomic_DNA"/>
</dbReference>
<comment type="similarity">
    <text evidence="1">Belongs to the PPC synthetase family.</text>
</comment>
<dbReference type="STRING" id="69332.A0A388KNF9"/>
<dbReference type="SUPFAM" id="SSF102645">
    <property type="entry name" value="CoaB-like"/>
    <property type="match status" value="1"/>
</dbReference>